<feature type="transmembrane region" description="Helical" evidence="1">
    <location>
        <begin position="30"/>
        <end position="48"/>
    </location>
</feature>
<evidence type="ECO:0000313" key="2">
    <source>
        <dbReference type="EMBL" id="MDN7023334.1"/>
    </source>
</evidence>
<protein>
    <submittedName>
        <fullName evidence="2">Uncharacterized protein</fullName>
    </submittedName>
</protein>
<accession>A0ABT8M5W7</accession>
<keyword evidence="1" id="KW-1133">Transmembrane helix</keyword>
<feature type="transmembrane region" description="Helical" evidence="1">
    <location>
        <begin position="7"/>
        <end position="24"/>
    </location>
</feature>
<name>A0ABT8M5W7_9EURY</name>
<comment type="caution">
    <text evidence="2">The sequence shown here is derived from an EMBL/GenBank/DDBJ whole genome shotgun (WGS) entry which is preliminary data.</text>
</comment>
<dbReference type="RefSeq" id="WP_301662389.1">
    <property type="nucleotide sequence ID" value="NZ_VCYH01000001.1"/>
</dbReference>
<reference evidence="2" key="1">
    <citation type="submission" date="2019-05" db="EMBL/GenBank/DDBJ databases">
        <title>Methanoculleus sp. FWC-SCC1, a methanogenic archaeon isolated from deep marine cold seep.</title>
        <authorList>
            <person name="Chen Y.-W."/>
            <person name="Chen S.-C."/>
            <person name="Teng N.-H."/>
            <person name="Lai M.-C."/>
        </authorList>
    </citation>
    <scope>NUCLEOTIDE SEQUENCE</scope>
    <source>
        <strain evidence="2">FWC-SCC1</strain>
    </source>
</reference>
<proteinExistence type="predicted"/>
<sequence length="80" mass="8187">MNLIRTLITLGAVFYIAVMLAQAAGNASVLVQAGIGIAVLAAAAVITWQRETLALKNAEMALLWASVLGFVVYALGGGLA</sequence>
<dbReference type="EMBL" id="VCYH01000001">
    <property type="protein sequence ID" value="MDN7023334.1"/>
    <property type="molecule type" value="Genomic_DNA"/>
</dbReference>
<keyword evidence="1" id="KW-0472">Membrane</keyword>
<dbReference type="Proteomes" id="UP001168338">
    <property type="component" value="Unassembled WGS sequence"/>
</dbReference>
<evidence type="ECO:0000256" key="1">
    <source>
        <dbReference type="SAM" id="Phobius"/>
    </source>
</evidence>
<keyword evidence="3" id="KW-1185">Reference proteome</keyword>
<feature type="transmembrane region" description="Helical" evidence="1">
    <location>
        <begin position="60"/>
        <end position="79"/>
    </location>
</feature>
<keyword evidence="1" id="KW-0812">Transmembrane</keyword>
<organism evidence="2 3">
    <name type="scientific">Methanoculleus frigidifontis</name>
    <dbReference type="NCBI Taxonomy" id="2584085"/>
    <lineage>
        <taxon>Archaea</taxon>
        <taxon>Methanobacteriati</taxon>
        <taxon>Methanobacteriota</taxon>
        <taxon>Stenosarchaea group</taxon>
        <taxon>Methanomicrobia</taxon>
        <taxon>Methanomicrobiales</taxon>
        <taxon>Methanomicrobiaceae</taxon>
        <taxon>Methanoculleus</taxon>
    </lineage>
</organism>
<gene>
    <name evidence="2" type="ORF">FGU65_00205</name>
</gene>
<evidence type="ECO:0000313" key="3">
    <source>
        <dbReference type="Proteomes" id="UP001168338"/>
    </source>
</evidence>